<name>R1E4I3_NANST</name>
<dbReference type="Pfam" id="PF01850">
    <property type="entry name" value="PIN"/>
    <property type="match status" value="1"/>
</dbReference>
<protein>
    <submittedName>
        <fullName evidence="3">PIN domain containing protein</fullName>
    </submittedName>
</protein>
<dbReference type="PANTHER" id="PTHR35901">
    <property type="entry name" value="RIBONUCLEASE VAPC3"/>
    <property type="match status" value="1"/>
</dbReference>
<organism evidence="3 4">
    <name type="scientific">Nanobsidianus stetteri</name>
    <dbReference type="NCBI Taxonomy" id="1294122"/>
    <lineage>
        <taxon>Archaea</taxon>
        <taxon>Nanobdellota</taxon>
        <taxon>Candidatus Nanoarchaeia</taxon>
        <taxon>Nanoarchaeales</taxon>
        <taxon>Nanopusillaceae</taxon>
        <taxon>Candidatus Nanobsidianus</taxon>
    </lineage>
</organism>
<feature type="domain" description="PIN" evidence="2">
    <location>
        <begin position="8"/>
        <end position="125"/>
    </location>
</feature>
<dbReference type="EMBL" id="APJZ01000002">
    <property type="protein sequence ID" value="EOD42538.1"/>
    <property type="molecule type" value="Genomic_DNA"/>
</dbReference>
<keyword evidence="1" id="KW-0460">Magnesium</keyword>
<dbReference type="CDD" id="cd09873">
    <property type="entry name" value="PIN_Pae0151-like"/>
    <property type="match status" value="1"/>
</dbReference>
<proteinExistence type="predicted"/>
<dbReference type="InterPro" id="IPR044153">
    <property type="entry name" value="PIN_Pae0151-like"/>
</dbReference>
<dbReference type="Proteomes" id="UP000053279">
    <property type="component" value="Unassembled WGS sequence"/>
</dbReference>
<sequence length="144" mass="17130">MKDNAFLFDASALYKFLTVYKNYTNKIDYNYIYNIYILDLTFYEIGNTIWKNYYIFKRINNPIETSETIYEILKEFNVIENLSLSFTEIIKIAIEKNLTYYDAAYVYASKNFGLILVSEDKDLIEKGNAISVKEFIEKYLKNNN</sequence>
<dbReference type="InterPro" id="IPR002716">
    <property type="entry name" value="PIN_dom"/>
</dbReference>
<accession>R1E4I3</accession>
<evidence type="ECO:0000259" key="2">
    <source>
        <dbReference type="Pfam" id="PF01850"/>
    </source>
</evidence>
<dbReference type="Gene3D" id="3.40.50.1010">
    <property type="entry name" value="5'-nuclease"/>
    <property type="match status" value="1"/>
</dbReference>
<dbReference type="AlphaFoldDB" id="R1E4I3"/>
<keyword evidence="4" id="KW-1185">Reference proteome</keyword>
<dbReference type="SUPFAM" id="SSF88723">
    <property type="entry name" value="PIN domain-like"/>
    <property type="match status" value="1"/>
</dbReference>
<evidence type="ECO:0000313" key="3">
    <source>
        <dbReference type="EMBL" id="EOD42538.1"/>
    </source>
</evidence>
<gene>
    <name evidence="3" type="ORF">Nst1_268</name>
</gene>
<dbReference type="InterPro" id="IPR051619">
    <property type="entry name" value="TypeII_TA_RNase_PINc/VapC"/>
</dbReference>
<evidence type="ECO:0000313" key="4">
    <source>
        <dbReference type="Proteomes" id="UP000053279"/>
    </source>
</evidence>
<dbReference type="PANTHER" id="PTHR35901:SF1">
    <property type="entry name" value="EXONUCLEASE VAPC9"/>
    <property type="match status" value="1"/>
</dbReference>
<reference evidence="3 4" key="1">
    <citation type="submission" date="2013-02" db="EMBL/GenBank/DDBJ databases">
        <title>Insights into archaeal evolution and symbiosis from the genomes of a Nanoarchaeon and its crenarchaeal host from Yellowstone National Park.</title>
        <authorList>
            <person name="Podar M."/>
            <person name="Makarova K.S."/>
            <person name="Graham D.E."/>
            <person name="Wolf Y.I."/>
            <person name="Koonin E.V."/>
            <person name="Reysenbach A.-L."/>
        </authorList>
    </citation>
    <scope>NUCLEOTIDE SEQUENCE [LARGE SCALE GENOMIC DNA]</scope>
</reference>
<evidence type="ECO:0000256" key="1">
    <source>
        <dbReference type="ARBA" id="ARBA00022842"/>
    </source>
</evidence>
<dbReference type="InterPro" id="IPR029060">
    <property type="entry name" value="PIN-like_dom_sf"/>
</dbReference>
<comment type="caution">
    <text evidence="3">The sequence shown here is derived from an EMBL/GenBank/DDBJ whole genome shotgun (WGS) entry which is preliminary data.</text>
</comment>